<reference evidence="2 3" key="1">
    <citation type="submission" date="2017-01" db="EMBL/GenBank/DDBJ databases">
        <authorList>
            <person name="Mah S.A."/>
            <person name="Swanson W.J."/>
            <person name="Moy G.W."/>
            <person name="Vacquier V.D."/>
        </authorList>
    </citation>
    <scope>NUCLEOTIDE SEQUENCE [LARGE SCALE GENOMIC DNA]</scope>
    <source>
        <strain evidence="2 3">DSM 22694</strain>
    </source>
</reference>
<evidence type="ECO:0000256" key="1">
    <source>
        <dbReference type="SAM" id="Phobius"/>
    </source>
</evidence>
<evidence type="ECO:0000313" key="2">
    <source>
        <dbReference type="EMBL" id="APW42063.1"/>
    </source>
</evidence>
<name>A0A1P8K7T6_9BURK</name>
<keyword evidence="1" id="KW-0812">Transmembrane</keyword>
<dbReference type="AlphaFoldDB" id="A0A1P8K7T6"/>
<keyword evidence="1" id="KW-0472">Membrane</keyword>
<dbReference type="KEGG" id="rsb:RS694_05625"/>
<keyword evidence="3" id="KW-1185">Reference proteome</keyword>
<dbReference type="RefSeq" id="WP_029706076.1">
    <property type="nucleotide sequence ID" value="NZ_CP019239.1"/>
</dbReference>
<proteinExistence type="predicted"/>
<sequence length="78" mass="8927">MHRIFMRRLLQLTVALCVLGIVLLLALLFQGSAEQFPTEEQEEKFRIAIGFLIFLLITAAGITLVVLKRLKWQSLSQK</sequence>
<dbReference type="Proteomes" id="UP000186110">
    <property type="component" value="Chromosome"/>
</dbReference>
<feature type="transmembrane region" description="Helical" evidence="1">
    <location>
        <begin position="49"/>
        <end position="67"/>
    </location>
</feature>
<gene>
    <name evidence="2" type="ORF">RS694_05625</name>
</gene>
<protein>
    <submittedName>
        <fullName evidence="2">Uncharacterized protein</fullName>
    </submittedName>
</protein>
<accession>A0A1P8K7T6</accession>
<evidence type="ECO:0000313" key="3">
    <source>
        <dbReference type="Proteomes" id="UP000186110"/>
    </source>
</evidence>
<dbReference type="STRING" id="1484693.RS694_05625"/>
<keyword evidence="1" id="KW-1133">Transmembrane helix</keyword>
<organism evidence="2 3">
    <name type="scientific">Rhodoferax saidenbachensis</name>
    <dbReference type="NCBI Taxonomy" id="1484693"/>
    <lineage>
        <taxon>Bacteria</taxon>
        <taxon>Pseudomonadati</taxon>
        <taxon>Pseudomonadota</taxon>
        <taxon>Betaproteobacteria</taxon>
        <taxon>Burkholderiales</taxon>
        <taxon>Comamonadaceae</taxon>
        <taxon>Rhodoferax</taxon>
    </lineage>
</organism>
<dbReference type="EMBL" id="CP019239">
    <property type="protein sequence ID" value="APW42063.1"/>
    <property type="molecule type" value="Genomic_DNA"/>
</dbReference>